<dbReference type="CDD" id="cd00882">
    <property type="entry name" value="Ras_like_GTPase"/>
    <property type="match status" value="1"/>
</dbReference>
<accession>A0A8B9ZK29</accession>
<dbReference type="Proteomes" id="UP000694400">
    <property type="component" value="Chromosome 3"/>
</dbReference>
<protein>
    <recommendedName>
        <fullName evidence="1">Dynamin N-terminal domain-containing protein</fullName>
    </recommendedName>
</protein>
<name>A0A8B9ZK29_ANAPL</name>
<dbReference type="InterPro" id="IPR045063">
    <property type="entry name" value="Dynamin_N"/>
</dbReference>
<dbReference type="AlphaFoldDB" id="A0A8B9ZK29"/>
<dbReference type="Pfam" id="PF00350">
    <property type="entry name" value="Dynamin_N"/>
    <property type="match status" value="1"/>
</dbReference>
<reference evidence="2" key="1">
    <citation type="submission" date="2019-08" db="EMBL/GenBank/DDBJ databases">
        <title>Three high-quality genomes provides insights into domestication of ducks.</title>
        <authorList>
            <person name="Hou Z.C."/>
            <person name="Zhu F."/>
            <person name="Yin Z.T."/>
            <person name="Zhang F."/>
        </authorList>
    </citation>
    <scope>NUCLEOTIDE SEQUENCE [LARGE SCALE GENOMIC DNA]</scope>
</reference>
<dbReference type="InterPro" id="IPR053082">
    <property type="entry name" value="Nuclear_GTPase_SLIP-GC"/>
</dbReference>
<dbReference type="PANTHER" id="PTHR47308:SF1">
    <property type="entry name" value="NUCLEAR GTPASE SLIP-GC"/>
    <property type="match status" value="1"/>
</dbReference>
<sequence length="673" mass="75423">MGLKPDILLDPIHIGLFGSTGAGKSTLLNAIIDKKFFLPVSGSAACTSCVVQINTSRGKQHEAKIHLLTDEEWKEELKGLVELMDPDEDSEDDHEKSEAALKISAIYGEEAEMKSYEELCGMKPAVSIPPSRCILLKETTSSPKPENSKEEDITRLWPLIKNVEVTVPDSQMIPEGVIFVDIPGTGDFNAKRDEMWKEVTGQTSTNAPIIWVVNSFERILGGKTHEMLLKEGMKAFQSGMCRDIALVVTKSDELDPEEYKKRAQIKLCCRNKPSVCVFQKKLPSDSEVVCKPDLVYTVSAREYWQGNTLSKEETEVPKLREHIRRFYTEQKRNKLLNYTTEAMVIFSLIWTLPSNNHAQVCPEQLLGASLFILSRQIADLENDIQKCFAPIEQPLREGVDEAKKSYNKTISSLLKRSHGHQGYHRTLKAVCLKKGAYASRTFLRIDINDALAQPIYRKIDPSFGEVFRWLATPSYLGHHSEIFILKLLAEFVCMTEAPAGKHLNLLLQTDFIVAEAEKFILQRKAEIYQSLAASIQNDLLLCYEEAAMVRGAQAFQRMKTILSTGVTREVERGMFERAEESMKGGQWSKKDLVNACDNGKEFPWEMLASAGSPGTAFFGSRAASRSTEVFNTIYPLHITTRDQVELEAPMCRPSCTGGAACRLVTGLAVTCNW</sequence>
<evidence type="ECO:0000259" key="1">
    <source>
        <dbReference type="Pfam" id="PF00350"/>
    </source>
</evidence>
<dbReference type="InterPro" id="IPR027417">
    <property type="entry name" value="P-loop_NTPase"/>
</dbReference>
<evidence type="ECO:0000313" key="2">
    <source>
        <dbReference type="Ensembl" id="ENSAPLP00020023345.1"/>
    </source>
</evidence>
<dbReference type="Ensembl" id="ENSAPLT00020025204.1">
    <property type="protein sequence ID" value="ENSAPLP00020023345.1"/>
    <property type="gene ID" value="ENSAPLG00020016238.1"/>
</dbReference>
<feature type="domain" description="Dynamin N-terminal" evidence="1">
    <location>
        <begin position="14"/>
        <end position="214"/>
    </location>
</feature>
<evidence type="ECO:0000313" key="3">
    <source>
        <dbReference type="Proteomes" id="UP000694400"/>
    </source>
</evidence>
<dbReference type="PANTHER" id="PTHR47308">
    <property type="entry name" value="NUCLEAR GTPASE SLIP-GC"/>
    <property type="match status" value="1"/>
</dbReference>
<dbReference type="Gene3D" id="3.40.50.300">
    <property type="entry name" value="P-loop containing nucleotide triphosphate hydrolases"/>
    <property type="match status" value="2"/>
</dbReference>
<reference evidence="2" key="2">
    <citation type="submission" date="2025-08" db="UniProtKB">
        <authorList>
            <consortium name="Ensembl"/>
        </authorList>
    </citation>
    <scope>IDENTIFICATION</scope>
</reference>
<reference evidence="2" key="3">
    <citation type="submission" date="2025-09" db="UniProtKB">
        <authorList>
            <consortium name="Ensembl"/>
        </authorList>
    </citation>
    <scope>IDENTIFICATION</scope>
</reference>
<proteinExistence type="predicted"/>
<organism evidence="2 3">
    <name type="scientific">Anas platyrhynchos</name>
    <name type="common">Mallard</name>
    <name type="synonym">Anas boschas</name>
    <dbReference type="NCBI Taxonomy" id="8839"/>
    <lineage>
        <taxon>Eukaryota</taxon>
        <taxon>Metazoa</taxon>
        <taxon>Chordata</taxon>
        <taxon>Craniata</taxon>
        <taxon>Vertebrata</taxon>
        <taxon>Euteleostomi</taxon>
        <taxon>Archelosauria</taxon>
        <taxon>Archosauria</taxon>
        <taxon>Dinosauria</taxon>
        <taxon>Saurischia</taxon>
        <taxon>Theropoda</taxon>
        <taxon>Coelurosauria</taxon>
        <taxon>Aves</taxon>
        <taxon>Neognathae</taxon>
        <taxon>Galloanserae</taxon>
        <taxon>Anseriformes</taxon>
        <taxon>Anatidae</taxon>
        <taxon>Anatinae</taxon>
        <taxon>Anas</taxon>
    </lineage>
</organism>
<dbReference type="SUPFAM" id="SSF52540">
    <property type="entry name" value="P-loop containing nucleoside triphosphate hydrolases"/>
    <property type="match status" value="1"/>
</dbReference>
<dbReference type="GO" id="GO:0003924">
    <property type="term" value="F:GTPase activity"/>
    <property type="evidence" value="ECO:0007669"/>
    <property type="project" value="TreeGrafter"/>
</dbReference>